<evidence type="ECO:0000256" key="4">
    <source>
        <dbReference type="HAMAP-Rule" id="MF_00271"/>
    </source>
</evidence>
<dbReference type="Pfam" id="PF01813">
    <property type="entry name" value="ATP-synt_D"/>
    <property type="match status" value="1"/>
</dbReference>
<keyword evidence="5" id="KW-0175">Coiled coil</keyword>
<dbReference type="InterPro" id="IPR002699">
    <property type="entry name" value="V_ATPase_D"/>
</dbReference>
<dbReference type="NCBIfam" id="TIGR00309">
    <property type="entry name" value="V_ATPase_subD"/>
    <property type="match status" value="1"/>
</dbReference>
<dbReference type="Proteomes" id="UP000240880">
    <property type="component" value="Unassembled WGS sequence"/>
</dbReference>
<dbReference type="GO" id="GO:0046961">
    <property type="term" value="F:proton-transporting ATPase activity, rotational mechanism"/>
    <property type="evidence" value="ECO:0007669"/>
    <property type="project" value="InterPro"/>
</dbReference>
<dbReference type="EMBL" id="NEXC01000017">
    <property type="protein sequence ID" value="PSN83683.1"/>
    <property type="molecule type" value="Genomic_DNA"/>
</dbReference>
<reference evidence="6 7" key="1">
    <citation type="submission" date="2017-04" db="EMBL/GenBank/DDBJ databases">
        <title>Novel microbial lineages endemic to geothermal iron-oxide mats fill important gaps in the evolutionary history of Archaea.</title>
        <authorList>
            <person name="Jay Z.J."/>
            <person name="Beam J.P."/>
            <person name="Dlakic M."/>
            <person name="Rusch D.B."/>
            <person name="Kozubal M.A."/>
            <person name="Inskeep W.P."/>
        </authorList>
    </citation>
    <scope>NUCLEOTIDE SEQUENCE [LARGE SCALE GENOMIC DNA]</scope>
    <source>
        <strain evidence="6">OSP_D</strain>
    </source>
</reference>
<accession>A0A2R6ABJ5</accession>
<keyword evidence="4" id="KW-0472">Membrane</keyword>
<name>A0A2R6ABJ5_9ARCH</name>
<dbReference type="AlphaFoldDB" id="A0A2R6ABJ5"/>
<dbReference type="GO" id="GO:0046933">
    <property type="term" value="F:proton-transporting ATP synthase activity, rotational mechanism"/>
    <property type="evidence" value="ECO:0007669"/>
    <property type="project" value="UniProtKB-UniRule"/>
</dbReference>
<comment type="similarity">
    <text evidence="1 4">Belongs to the V-ATPase D subunit family.</text>
</comment>
<evidence type="ECO:0000256" key="5">
    <source>
        <dbReference type="SAM" id="Coils"/>
    </source>
</evidence>
<evidence type="ECO:0000256" key="3">
    <source>
        <dbReference type="ARBA" id="ARBA00023065"/>
    </source>
</evidence>
<keyword evidence="4" id="KW-0375">Hydrogen ion transport</keyword>
<evidence type="ECO:0000313" key="6">
    <source>
        <dbReference type="EMBL" id="PSN83683.1"/>
    </source>
</evidence>
<evidence type="ECO:0000256" key="2">
    <source>
        <dbReference type="ARBA" id="ARBA00022448"/>
    </source>
</evidence>
<dbReference type="PANTHER" id="PTHR11671">
    <property type="entry name" value="V-TYPE ATP SYNTHASE SUBUNIT D"/>
    <property type="match status" value="1"/>
</dbReference>
<proteinExistence type="inferred from homology"/>
<dbReference type="GO" id="GO:0005524">
    <property type="term" value="F:ATP binding"/>
    <property type="evidence" value="ECO:0007669"/>
    <property type="project" value="UniProtKB-UniRule"/>
</dbReference>
<protein>
    <recommendedName>
        <fullName evidence="4">A-type ATP synthase subunit D</fullName>
    </recommendedName>
</protein>
<keyword evidence="4" id="KW-0066">ATP synthesis</keyword>
<keyword evidence="3 4" id="KW-0406">Ion transport</keyword>
<dbReference type="Gene3D" id="1.10.287.3240">
    <property type="match status" value="1"/>
</dbReference>
<comment type="caution">
    <text evidence="6">The sequence shown here is derived from an EMBL/GenBank/DDBJ whole genome shotgun (WGS) entry which is preliminary data.</text>
</comment>
<evidence type="ECO:0000256" key="1">
    <source>
        <dbReference type="ARBA" id="ARBA00005850"/>
    </source>
</evidence>
<comment type="subunit">
    <text evidence="4">Has multiple subunits with at least A(3), B(3), C, D, E, F, H, I and proteolipid K(x).</text>
</comment>
<comment type="subcellular location">
    <subcellularLocation>
        <location evidence="4">Cell membrane</location>
        <topology evidence="4">Peripheral membrane protein</topology>
    </subcellularLocation>
</comment>
<dbReference type="GO" id="GO:0042777">
    <property type="term" value="P:proton motive force-driven plasma membrane ATP synthesis"/>
    <property type="evidence" value="ECO:0007669"/>
    <property type="project" value="UniProtKB-UniRule"/>
</dbReference>
<keyword evidence="2 4" id="KW-0813">Transport</keyword>
<comment type="function">
    <text evidence="4">Component of the A-type ATP synthase that produces ATP from ADP in the presence of a proton gradient across the membrane.</text>
</comment>
<dbReference type="GO" id="GO:0005886">
    <property type="term" value="C:plasma membrane"/>
    <property type="evidence" value="ECO:0007669"/>
    <property type="project" value="UniProtKB-SubCell"/>
</dbReference>
<organism evidence="6 7">
    <name type="scientific">Candidatus Marsarchaeota G1 archaeon OSP_D</name>
    <dbReference type="NCBI Taxonomy" id="1978155"/>
    <lineage>
        <taxon>Archaea</taxon>
        <taxon>Candidatus Marsarchaeota</taxon>
        <taxon>Candidatus Marsarchaeota group 1</taxon>
    </lineage>
</organism>
<keyword evidence="4" id="KW-1003">Cell membrane</keyword>
<gene>
    <name evidence="4" type="primary">atpD</name>
    <name evidence="6" type="ORF">B9Q01_03825</name>
</gene>
<evidence type="ECO:0000313" key="7">
    <source>
        <dbReference type="Proteomes" id="UP000240880"/>
    </source>
</evidence>
<dbReference type="HAMAP" id="MF_00271">
    <property type="entry name" value="ATP_synth_D_arch"/>
    <property type="match status" value="1"/>
</dbReference>
<feature type="coiled-coil region" evidence="5">
    <location>
        <begin position="147"/>
        <end position="174"/>
    </location>
</feature>
<sequence length="214" mass="24402">MITLPVVTGVRPTRMEYLRVKRRIAMAKKGLKLLKLKRQALILEFFSLSKAVAALRADLLTKVVNAYNSVHMAEMLVGPMRLEYEAMRIPKVAGLALKTKNVMGVKIPAISSNPISSDSAEYLLELPASVNQVIRSFRELNEMVLQVAEKETALRKLLLEIEKTKRRSNAIENILIPRLEQAAAYIKFMFDEMERENFTRLKKVKAKRVEFGNE</sequence>